<organism evidence="2 3">
    <name type="scientific">Mesorhizobium loti R88b</name>
    <dbReference type="NCBI Taxonomy" id="935548"/>
    <lineage>
        <taxon>Bacteria</taxon>
        <taxon>Pseudomonadati</taxon>
        <taxon>Pseudomonadota</taxon>
        <taxon>Alphaproteobacteria</taxon>
        <taxon>Hyphomicrobiales</taxon>
        <taxon>Phyllobacteriaceae</taxon>
        <taxon>Mesorhizobium</taxon>
    </lineage>
</organism>
<proteinExistence type="inferred from homology"/>
<dbReference type="Pfam" id="PF00106">
    <property type="entry name" value="adh_short"/>
    <property type="match status" value="1"/>
</dbReference>
<dbReference type="InterPro" id="IPR050259">
    <property type="entry name" value="SDR"/>
</dbReference>
<name>A0A6M7WS58_RHILI</name>
<protein>
    <submittedName>
        <fullName evidence="2">SDR family oxidoreductase</fullName>
    </submittedName>
</protein>
<sequence>MDLGLEGKIALVSGGSKGIGLACAKLLAAEGARVIICSRSQSNIDAALSVLPGAVGIAVDLRSGDDAKEAVEKVLRDIGPIDILVNSAGAAKRTPVQELSPQAWRAAMDDKYFPYINVIDPVVKTMAERGSGVIVNIIGNGGKVASPVHLAGGAANAALMLATVGLANAYAGRGVRIVGLNPGLTQTGRVSEGMKAVAASQGISEQEALRQATDAIPIGRLADPAEIASVVAFLCSANASYVTGVVINMDGASVPIVV</sequence>
<dbReference type="PANTHER" id="PTHR42879">
    <property type="entry name" value="3-OXOACYL-(ACYL-CARRIER-PROTEIN) REDUCTASE"/>
    <property type="match status" value="1"/>
</dbReference>
<gene>
    <name evidence="2" type="ORF">EB235_29640</name>
</gene>
<dbReference type="InterPro" id="IPR002347">
    <property type="entry name" value="SDR_fam"/>
</dbReference>
<dbReference type="PRINTS" id="PR00081">
    <property type="entry name" value="GDHRDH"/>
</dbReference>
<comment type="similarity">
    <text evidence="1">Belongs to the short-chain dehydrogenases/reductases (SDR) family.</text>
</comment>
<accession>A0A6M7WS58</accession>
<reference evidence="2 3" key="1">
    <citation type="submission" date="2018-10" db="EMBL/GenBank/DDBJ databases">
        <authorList>
            <person name="Perry B.J."/>
            <person name="Sullivan J.T."/>
            <person name="Murphy R.J.T."/>
            <person name="Ramsay J.P."/>
            <person name="Ronson C.W."/>
        </authorList>
    </citation>
    <scope>NUCLEOTIDE SEQUENCE [LARGE SCALE GENOMIC DNA]</scope>
    <source>
        <strain evidence="2 3">R88b</strain>
    </source>
</reference>
<dbReference type="EMBL" id="CP033367">
    <property type="protein sequence ID" value="QKD05132.1"/>
    <property type="molecule type" value="Genomic_DNA"/>
</dbReference>
<evidence type="ECO:0000313" key="3">
    <source>
        <dbReference type="Proteomes" id="UP000503017"/>
    </source>
</evidence>
<dbReference type="AlphaFoldDB" id="A0A6M7WS58"/>
<dbReference type="Proteomes" id="UP000503017">
    <property type="component" value="Chromosome"/>
</dbReference>
<dbReference type="InterPro" id="IPR036291">
    <property type="entry name" value="NAD(P)-bd_dom_sf"/>
</dbReference>
<dbReference type="FunFam" id="3.40.50.720:FF:000084">
    <property type="entry name" value="Short-chain dehydrogenase reductase"/>
    <property type="match status" value="1"/>
</dbReference>
<dbReference type="Gene3D" id="3.40.50.720">
    <property type="entry name" value="NAD(P)-binding Rossmann-like Domain"/>
    <property type="match status" value="1"/>
</dbReference>
<evidence type="ECO:0000313" key="2">
    <source>
        <dbReference type="EMBL" id="QKD05132.1"/>
    </source>
</evidence>
<dbReference type="RefSeq" id="WP_027033900.1">
    <property type="nucleotide sequence ID" value="NZ_CP033367.1"/>
</dbReference>
<evidence type="ECO:0000256" key="1">
    <source>
        <dbReference type="ARBA" id="ARBA00006484"/>
    </source>
</evidence>
<dbReference type="SUPFAM" id="SSF51735">
    <property type="entry name" value="NAD(P)-binding Rossmann-fold domains"/>
    <property type="match status" value="1"/>
</dbReference>